<dbReference type="Proteomes" id="UP000571701">
    <property type="component" value="Unassembled WGS sequence"/>
</dbReference>
<dbReference type="EMBL" id="JACFYF010000002">
    <property type="protein sequence ID" value="MBA5761675.1"/>
    <property type="molecule type" value="Genomic_DNA"/>
</dbReference>
<feature type="signal peptide" evidence="1">
    <location>
        <begin position="1"/>
        <end position="29"/>
    </location>
</feature>
<reference evidence="2 3" key="1">
    <citation type="submission" date="2020-07" db="EMBL/GenBank/DDBJ databases">
        <title>Vibrio marinisediminis sp. nov., isolated from marine sediment.</title>
        <authorList>
            <person name="Ji X."/>
        </authorList>
    </citation>
    <scope>NUCLEOTIDE SEQUENCE [LARGE SCALE GENOMIC DNA]</scope>
    <source>
        <strain evidence="2 3">404</strain>
    </source>
</reference>
<evidence type="ECO:0008006" key="4">
    <source>
        <dbReference type="Google" id="ProtNLM"/>
    </source>
</evidence>
<feature type="chain" id="PRO_5030778130" description="DUF2946 domain-containing protein" evidence="1">
    <location>
        <begin position="30"/>
        <end position="130"/>
    </location>
</feature>
<accession>A0A7W2FP72</accession>
<organism evidence="2 3">
    <name type="scientific">Vibrio marinisediminis</name>
    <dbReference type="NCBI Taxonomy" id="2758441"/>
    <lineage>
        <taxon>Bacteria</taxon>
        <taxon>Pseudomonadati</taxon>
        <taxon>Pseudomonadota</taxon>
        <taxon>Gammaproteobacteria</taxon>
        <taxon>Vibrionales</taxon>
        <taxon>Vibrionaceae</taxon>
        <taxon>Vibrio</taxon>
    </lineage>
</organism>
<keyword evidence="1" id="KW-0732">Signal</keyword>
<evidence type="ECO:0000313" key="3">
    <source>
        <dbReference type="Proteomes" id="UP000571701"/>
    </source>
</evidence>
<sequence>MQKTNRQLLIALFSAFCLLWLSAVNAVQASNELPNHPTTPDVLASTSLSDIDCPESERSDPLNHHAKVEHQSCSSVCVMKMPFEPVHYALQLAPSSIALIGQDNIDKAVSRIQTLFRPPIQSSLIDSLRA</sequence>
<dbReference type="RefSeq" id="WP_182107192.1">
    <property type="nucleotide sequence ID" value="NZ_JACFYF010000002.1"/>
</dbReference>
<evidence type="ECO:0000256" key="1">
    <source>
        <dbReference type="SAM" id="SignalP"/>
    </source>
</evidence>
<proteinExistence type="predicted"/>
<protein>
    <recommendedName>
        <fullName evidence="4">DUF2946 domain-containing protein</fullName>
    </recommendedName>
</protein>
<keyword evidence="3" id="KW-1185">Reference proteome</keyword>
<dbReference type="AlphaFoldDB" id="A0A7W2FP72"/>
<comment type="caution">
    <text evidence="2">The sequence shown here is derived from an EMBL/GenBank/DDBJ whole genome shotgun (WGS) entry which is preliminary data.</text>
</comment>
<name>A0A7W2FP72_9VIBR</name>
<evidence type="ECO:0000313" key="2">
    <source>
        <dbReference type="EMBL" id="MBA5761675.1"/>
    </source>
</evidence>
<gene>
    <name evidence="2" type="ORF">H2O73_04880</name>
</gene>